<feature type="region of interest" description="Disordered" evidence="1">
    <location>
        <begin position="152"/>
        <end position="202"/>
    </location>
</feature>
<feature type="compositionally biased region" description="Low complexity" evidence="1">
    <location>
        <begin position="913"/>
        <end position="924"/>
    </location>
</feature>
<feature type="region of interest" description="Disordered" evidence="1">
    <location>
        <begin position="537"/>
        <end position="777"/>
    </location>
</feature>
<feature type="compositionally biased region" description="Pro residues" evidence="1">
    <location>
        <begin position="757"/>
        <end position="770"/>
    </location>
</feature>
<gene>
    <name evidence="2" type="ORF">VNI00_007963</name>
</gene>
<feature type="compositionally biased region" description="Pro residues" evidence="1">
    <location>
        <begin position="802"/>
        <end position="811"/>
    </location>
</feature>
<proteinExistence type="predicted"/>
<name>A0AAW0D0A5_9AGAR</name>
<feature type="compositionally biased region" description="Low complexity" evidence="1">
    <location>
        <begin position="818"/>
        <end position="837"/>
    </location>
</feature>
<evidence type="ECO:0000313" key="3">
    <source>
        <dbReference type="Proteomes" id="UP001383192"/>
    </source>
</evidence>
<sequence length="961" mass="102726">MSNGAEEVLSPSLRSIPSISSISSNVSLSRRPRTRGRSKTLTGGSNQADVDTVPAPTPYSADQTASVLDKELVDEPLPIPEQSMIPNQSQPRTSRDSAFPDIAPVHMAGSVNTSSVPKSASAPGRRTGYPTLPSAFNRVPLSHLDRSIRDSVITQDSVLTQPTITSSSIYPPSTSTSTASGTDSPPSPRSELGNDGQDVPIVAEEYDGDDVSYRLRLLVNNSYFLPPAHSKPKPSDFAPPPLSLPQKKTSVPTSGTGFLDLFRKPKSKPPTPTSPDSLMPILRTTSDATTTSAYQNQPRSPLYTSGPRSPAPPSLPSSRVVVVREKMPDLASAAKQAEQEMKARGVRQDSVQKGYEDVIDPTDSVDLPPPSSTYPFAVQTSALHGLGVDESVGAALLADRLPPPVSPGGSSTNHDDNWRKDLLKAAVGHSFDNLNSPVISPVQSSPSSGTMSPITIESRIGARIISHPIIDHHSSSPLPKSPSTSHSVTPTRPRGFTGPISRDSPVLARVETPSAPLTPLSPPPRRQIINPIYSLSQTDLPSASGMKRPGSSSSASGIRKTSSSPFLQNVRDTQRQGVTMTPPPLSSSMRREASQDSSNADTQSIGSAYSVDEPRASSSRSEHSGQGSDYSPSPTTSAFHDAFSAPPSAVSIHTPFQGRSSDDHLRDLVSPPPRTSSSLAHVIAPRPSYANQQKSYSDHGHSHSQSTSSNQTEPRRPSVSSQIEIRAPPPTTPPLPSTSMHNRHNSGHLTVQISSNPTPPAIHSAPPPSSPMSFFDSIPSALNYIDFEDSSSEGEDEEPEQTQPPPRPPIYKSPSFNASTAPSLSAFPSPPSASRAPFMRLGNHSTPYVSSSSLLESRPPVEHNPQQQSFFTQRGPLTSTYDLLQYTRQVESNPGSPGSGARSPRRPATAEATSSNNSSTTSLRGDWRRLDGLLKQHVKEEKDRIKQITTNSRNNQPKEQE</sequence>
<evidence type="ECO:0000313" key="2">
    <source>
        <dbReference type="EMBL" id="KAK7044241.1"/>
    </source>
</evidence>
<feature type="compositionally biased region" description="Polar residues" evidence="1">
    <location>
        <begin position="629"/>
        <end position="638"/>
    </location>
</feature>
<protein>
    <submittedName>
        <fullName evidence="2">Uncharacterized protein</fullName>
    </submittedName>
</protein>
<feature type="compositionally biased region" description="Polar residues" evidence="1">
    <location>
        <begin position="595"/>
        <end position="607"/>
    </location>
</feature>
<feature type="region of interest" description="Disordered" evidence="1">
    <location>
        <begin position="789"/>
        <end position="961"/>
    </location>
</feature>
<feature type="region of interest" description="Disordered" evidence="1">
    <location>
        <begin position="229"/>
        <end position="320"/>
    </location>
</feature>
<feature type="region of interest" description="Disordered" evidence="1">
    <location>
        <begin position="470"/>
        <end position="507"/>
    </location>
</feature>
<comment type="caution">
    <text evidence="2">The sequence shown here is derived from an EMBL/GenBank/DDBJ whole genome shotgun (WGS) entry which is preliminary data.</text>
</comment>
<feature type="compositionally biased region" description="Low complexity" evidence="1">
    <location>
        <begin position="9"/>
        <end position="29"/>
    </location>
</feature>
<feature type="compositionally biased region" description="Low complexity" evidence="1">
    <location>
        <begin position="475"/>
        <end position="487"/>
    </location>
</feature>
<feature type="compositionally biased region" description="Polar residues" evidence="1">
    <location>
        <begin position="747"/>
        <end position="756"/>
    </location>
</feature>
<organism evidence="2 3">
    <name type="scientific">Paramarasmius palmivorus</name>
    <dbReference type="NCBI Taxonomy" id="297713"/>
    <lineage>
        <taxon>Eukaryota</taxon>
        <taxon>Fungi</taxon>
        <taxon>Dikarya</taxon>
        <taxon>Basidiomycota</taxon>
        <taxon>Agaricomycotina</taxon>
        <taxon>Agaricomycetes</taxon>
        <taxon>Agaricomycetidae</taxon>
        <taxon>Agaricales</taxon>
        <taxon>Marasmiineae</taxon>
        <taxon>Marasmiaceae</taxon>
        <taxon>Paramarasmius</taxon>
    </lineage>
</organism>
<feature type="compositionally biased region" description="Pro residues" evidence="1">
    <location>
        <begin position="727"/>
        <end position="736"/>
    </location>
</feature>
<dbReference type="AlphaFoldDB" id="A0AAW0D0A5"/>
<dbReference type="EMBL" id="JAYKXP010000026">
    <property type="protein sequence ID" value="KAK7044241.1"/>
    <property type="molecule type" value="Genomic_DNA"/>
</dbReference>
<evidence type="ECO:0000256" key="1">
    <source>
        <dbReference type="SAM" id="MobiDB-lite"/>
    </source>
</evidence>
<feature type="compositionally biased region" description="Polar residues" evidence="1">
    <location>
        <begin position="864"/>
        <end position="896"/>
    </location>
</feature>
<feature type="compositionally biased region" description="Polar residues" evidence="1">
    <location>
        <begin position="283"/>
        <end position="303"/>
    </location>
</feature>
<feature type="compositionally biased region" description="Polar residues" evidence="1">
    <location>
        <begin position="152"/>
        <end position="161"/>
    </location>
</feature>
<feature type="compositionally biased region" description="Polar residues" evidence="1">
    <location>
        <begin position="550"/>
        <end position="579"/>
    </location>
</feature>
<reference evidence="2 3" key="1">
    <citation type="submission" date="2024-01" db="EMBL/GenBank/DDBJ databases">
        <title>A draft genome for a cacao thread blight-causing isolate of Paramarasmius palmivorus.</title>
        <authorList>
            <person name="Baruah I.K."/>
            <person name="Bukari Y."/>
            <person name="Amoako-Attah I."/>
            <person name="Meinhardt L.W."/>
            <person name="Bailey B.A."/>
            <person name="Cohen S.P."/>
        </authorList>
    </citation>
    <scope>NUCLEOTIDE SEQUENCE [LARGE SCALE GENOMIC DNA]</scope>
    <source>
        <strain evidence="2 3">GH-12</strain>
    </source>
</reference>
<feature type="compositionally biased region" description="Basic and acidic residues" evidence="1">
    <location>
        <begin position="612"/>
        <end position="623"/>
    </location>
</feature>
<feature type="compositionally biased region" description="Polar residues" evidence="1">
    <location>
        <begin position="39"/>
        <end position="49"/>
    </location>
</feature>
<dbReference type="Proteomes" id="UP001383192">
    <property type="component" value="Unassembled WGS sequence"/>
</dbReference>
<feature type="compositionally biased region" description="Acidic residues" evidence="1">
    <location>
        <begin position="789"/>
        <end position="800"/>
    </location>
</feature>
<keyword evidence="3" id="KW-1185">Reference proteome</keyword>
<feature type="compositionally biased region" description="Basic and acidic residues" evidence="1">
    <location>
        <begin position="925"/>
        <end position="946"/>
    </location>
</feature>
<feature type="compositionally biased region" description="Polar residues" evidence="1">
    <location>
        <begin position="246"/>
        <end position="256"/>
    </location>
</feature>
<feature type="compositionally biased region" description="Low complexity" evidence="1">
    <location>
        <begin position="162"/>
        <end position="184"/>
    </location>
</feature>
<accession>A0AAW0D0A5</accession>
<feature type="compositionally biased region" description="Polar residues" evidence="1">
    <location>
        <begin position="843"/>
        <end position="855"/>
    </location>
</feature>
<feature type="region of interest" description="Disordered" evidence="1">
    <location>
        <begin position="1"/>
        <end position="137"/>
    </location>
</feature>